<evidence type="ECO:0000313" key="2">
    <source>
        <dbReference type="Proteomes" id="UP000070700"/>
    </source>
</evidence>
<protein>
    <submittedName>
        <fullName evidence="1">Uncharacterized protein</fullName>
    </submittedName>
</protein>
<dbReference type="EMBL" id="KQ947421">
    <property type="protein sequence ID" value="KUJ13655.1"/>
    <property type="molecule type" value="Genomic_DNA"/>
</dbReference>
<accession>A0A194X0D4</accession>
<proteinExistence type="predicted"/>
<name>A0A194X0D4_MOLSC</name>
<dbReference type="RefSeq" id="XP_018068010.1">
    <property type="nucleotide sequence ID" value="XM_018222797.1"/>
</dbReference>
<dbReference type="SUPFAM" id="SSF48452">
    <property type="entry name" value="TPR-like"/>
    <property type="match status" value="1"/>
</dbReference>
<dbReference type="KEGG" id="psco:LY89DRAFT_784541"/>
<reference evidence="1 2" key="1">
    <citation type="submission" date="2015-10" db="EMBL/GenBank/DDBJ databases">
        <title>Full genome of DAOMC 229536 Phialocephala scopiformis, a fungal endophyte of spruce producing the potent anti-insectan compound rugulosin.</title>
        <authorList>
            <consortium name="DOE Joint Genome Institute"/>
            <person name="Walker A.K."/>
            <person name="Frasz S.L."/>
            <person name="Seifert K.A."/>
            <person name="Miller J.D."/>
            <person name="Mondo S.J."/>
            <person name="Labutti K."/>
            <person name="Lipzen A."/>
            <person name="Dockter R."/>
            <person name="Kennedy M."/>
            <person name="Grigoriev I.V."/>
            <person name="Spatafora J.W."/>
        </authorList>
    </citation>
    <scope>NUCLEOTIDE SEQUENCE [LARGE SCALE GENOMIC DNA]</scope>
    <source>
        <strain evidence="1 2">CBS 120377</strain>
    </source>
</reference>
<dbReference type="GeneID" id="28832523"/>
<dbReference type="Gene3D" id="1.25.40.10">
    <property type="entry name" value="Tetratricopeptide repeat domain"/>
    <property type="match status" value="1"/>
</dbReference>
<keyword evidence="2" id="KW-1185">Reference proteome</keyword>
<dbReference type="OrthoDB" id="3551782at2759"/>
<organism evidence="1 2">
    <name type="scientific">Mollisia scopiformis</name>
    <name type="common">Conifer needle endophyte fungus</name>
    <name type="synonym">Phialocephala scopiformis</name>
    <dbReference type="NCBI Taxonomy" id="149040"/>
    <lineage>
        <taxon>Eukaryota</taxon>
        <taxon>Fungi</taxon>
        <taxon>Dikarya</taxon>
        <taxon>Ascomycota</taxon>
        <taxon>Pezizomycotina</taxon>
        <taxon>Leotiomycetes</taxon>
        <taxon>Helotiales</taxon>
        <taxon>Mollisiaceae</taxon>
        <taxon>Mollisia</taxon>
    </lineage>
</organism>
<dbReference type="AlphaFoldDB" id="A0A194X0D4"/>
<sequence>MAAQIISPPVFWTTFTPTLRTCLRNHFSPDALGAIIEDPNSPSSLSAVSTLGTTLLQQNEFSLAEELLFNCYKAKVSASNGKPNADILATKYNIAYAQLKRDAFAESEKSWKEILNTVLDSDKKVLPNLGAKSNLGYTLNKQGKFEEAEPVLTDLLPEMKERFHESNPRVLGCMRHLMEALVGQGKVEEAMMLNEKGSELVGKCEEQHKEAEREAMDAMRASIMEQKLKSVASNEAV</sequence>
<dbReference type="InParanoid" id="A0A194X0D4"/>
<evidence type="ECO:0000313" key="1">
    <source>
        <dbReference type="EMBL" id="KUJ13655.1"/>
    </source>
</evidence>
<gene>
    <name evidence="1" type="ORF">LY89DRAFT_784541</name>
</gene>
<dbReference type="Proteomes" id="UP000070700">
    <property type="component" value="Unassembled WGS sequence"/>
</dbReference>
<dbReference type="InterPro" id="IPR011990">
    <property type="entry name" value="TPR-like_helical_dom_sf"/>
</dbReference>